<evidence type="ECO:0000256" key="6">
    <source>
        <dbReference type="ARBA" id="ARBA00022777"/>
    </source>
</evidence>
<evidence type="ECO:0000256" key="1">
    <source>
        <dbReference type="ARBA" id="ARBA00000085"/>
    </source>
</evidence>
<protein>
    <recommendedName>
        <fullName evidence="2">histidine kinase</fullName>
        <ecNumber evidence="2">2.7.13.3</ecNumber>
    </recommendedName>
</protein>
<keyword evidence="8" id="KW-0902">Two-component regulatory system</keyword>
<dbReference type="AlphaFoldDB" id="A0A7G7CM40"/>
<dbReference type="Pfam" id="PF07730">
    <property type="entry name" value="HisKA_3"/>
    <property type="match status" value="1"/>
</dbReference>
<accession>A0A7G7CM40</accession>
<evidence type="ECO:0000256" key="2">
    <source>
        <dbReference type="ARBA" id="ARBA00012438"/>
    </source>
</evidence>
<dbReference type="InterPro" id="IPR050482">
    <property type="entry name" value="Sensor_HK_TwoCompSys"/>
</dbReference>
<feature type="coiled-coil region" evidence="9">
    <location>
        <begin position="225"/>
        <end position="252"/>
    </location>
</feature>
<sequence>MKPSSPTPTKSPAAIALPFLEHLVPLAAAMMLFGGPYEHAFAWNVHLVTLAVYLLSFYVWRQCVAKGEKQQAAAVVVAVAVLAVFATANNPSSLVVVCLGVVIVGLSISFRASIIYGVIPTALVGGVHIAIGSEWGQVATEVLATGFMVAVGITLTRITYTAAEDALKKQAHAEQLRITNDQLRQALARQRELTLAEERERIASSLHDGLGHRLTAVILSLDYACRVMGKDVDKAQSELAQARRNTVDALDDMRMVVRALHPIQLESESFVSALQSLSSSFSSTALTVNLTIEEPERVSAIPSTMDHFLLAATQEALTNVIRHGHGVSEVDIDVLIDDQLVLRIADNGPGDDTATQGFGLRSLSHRAAVLGGSLKVSSHGGIDDGFALTISLPLNSSATREGAHA</sequence>
<feature type="transmembrane region" description="Helical" evidence="10">
    <location>
        <begin position="94"/>
        <end position="119"/>
    </location>
</feature>
<feature type="transmembrane region" description="Helical" evidence="10">
    <location>
        <begin position="40"/>
        <end position="60"/>
    </location>
</feature>
<keyword evidence="9" id="KW-0175">Coiled coil</keyword>
<dbReference type="KEGG" id="cik:H0194_05955"/>
<evidence type="ECO:0000256" key="8">
    <source>
        <dbReference type="ARBA" id="ARBA00023012"/>
    </source>
</evidence>
<dbReference type="InterPro" id="IPR036890">
    <property type="entry name" value="HATPase_C_sf"/>
</dbReference>
<dbReference type="SUPFAM" id="SSF55874">
    <property type="entry name" value="ATPase domain of HSP90 chaperone/DNA topoisomerase II/histidine kinase"/>
    <property type="match status" value="1"/>
</dbReference>
<evidence type="ECO:0000256" key="3">
    <source>
        <dbReference type="ARBA" id="ARBA00022553"/>
    </source>
</evidence>
<keyword evidence="10" id="KW-1133">Transmembrane helix</keyword>
<dbReference type="Gene3D" id="1.20.5.1930">
    <property type="match status" value="1"/>
</dbReference>
<keyword evidence="13" id="KW-1185">Reference proteome</keyword>
<evidence type="ECO:0000313" key="12">
    <source>
        <dbReference type="EMBL" id="QNE88656.1"/>
    </source>
</evidence>
<dbReference type="EC" id="2.7.13.3" evidence="2"/>
<dbReference type="GO" id="GO:0005524">
    <property type="term" value="F:ATP binding"/>
    <property type="evidence" value="ECO:0007669"/>
    <property type="project" value="UniProtKB-KW"/>
</dbReference>
<keyword evidence="10" id="KW-0472">Membrane</keyword>
<evidence type="ECO:0000259" key="11">
    <source>
        <dbReference type="Pfam" id="PF07730"/>
    </source>
</evidence>
<dbReference type="PANTHER" id="PTHR24421:SF10">
    <property type="entry name" value="NITRATE_NITRITE SENSOR PROTEIN NARQ"/>
    <property type="match status" value="1"/>
</dbReference>
<dbReference type="RefSeq" id="WP_185175046.1">
    <property type="nucleotide sequence ID" value="NZ_CP059404.1"/>
</dbReference>
<dbReference type="Gene3D" id="3.30.565.10">
    <property type="entry name" value="Histidine kinase-like ATPase, C-terminal domain"/>
    <property type="match status" value="1"/>
</dbReference>
<gene>
    <name evidence="12" type="ORF">H0194_05955</name>
</gene>
<dbReference type="CDD" id="cd16917">
    <property type="entry name" value="HATPase_UhpB-NarQ-NarX-like"/>
    <property type="match status" value="1"/>
</dbReference>
<evidence type="ECO:0000256" key="4">
    <source>
        <dbReference type="ARBA" id="ARBA00022679"/>
    </source>
</evidence>
<dbReference type="GO" id="GO:0000155">
    <property type="term" value="F:phosphorelay sensor kinase activity"/>
    <property type="evidence" value="ECO:0007669"/>
    <property type="project" value="InterPro"/>
</dbReference>
<evidence type="ECO:0000256" key="9">
    <source>
        <dbReference type="SAM" id="Coils"/>
    </source>
</evidence>
<evidence type="ECO:0000256" key="7">
    <source>
        <dbReference type="ARBA" id="ARBA00022840"/>
    </source>
</evidence>
<name>A0A7G7CM40_9CORY</name>
<evidence type="ECO:0000256" key="5">
    <source>
        <dbReference type="ARBA" id="ARBA00022741"/>
    </source>
</evidence>
<keyword evidence="6" id="KW-0418">Kinase</keyword>
<evidence type="ECO:0000256" key="10">
    <source>
        <dbReference type="SAM" id="Phobius"/>
    </source>
</evidence>
<dbReference type="EMBL" id="CP059404">
    <property type="protein sequence ID" value="QNE88656.1"/>
    <property type="molecule type" value="Genomic_DNA"/>
</dbReference>
<keyword evidence="7" id="KW-0067">ATP-binding</keyword>
<proteinExistence type="predicted"/>
<dbReference type="GO" id="GO:0046983">
    <property type="term" value="F:protein dimerization activity"/>
    <property type="evidence" value="ECO:0007669"/>
    <property type="project" value="InterPro"/>
</dbReference>
<dbReference type="InterPro" id="IPR011712">
    <property type="entry name" value="Sig_transdc_His_kin_sub3_dim/P"/>
</dbReference>
<keyword evidence="10" id="KW-0812">Transmembrane</keyword>
<dbReference type="GO" id="GO:0016020">
    <property type="term" value="C:membrane"/>
    <property type="evidence" value="ECO:0007669"/>
    <property type="project" value="InterPro"/>
</dbReference>
<reference evidence="12 13" key="1">
    <citation type="submission" date="2020-07" db="EMBL/GenBank/DDBJ databases">
        <title>Complete genome and description of Corynebacterium incognita strain Marseille-Q3630 sp. nov.</title>
        <authorList>
            <person name="Boxberger M."/>
        </authorList>
    </citation>
    <scope>NUCLEOTIDE SEQUENCE [LARGE SCALE GENOMIC DNA]</scope>
    <source>
        <strain evidence="12 13">Marseille-Q3630</strain>
    </source>
</reference>
<comment type="catalytic activity">
    <reaction evidence="1">
        <text>ATP + protein L-histidine = ADP + protein N-phospho-L-histidine.</text>
        <dbReference type="EC" id="2.7.13.3"/>
    </reaction>
</comment>
<feature type="transmembrane region" description="Helical" evidence="10">
    <location>
        <begin position="12"/>
        <end position="34"/>
    </location>
</feature>
<feature type="transmembrane region" description="Helical" evidence="10">
    <location>
        <begin position="72"/>
        <end position="88"/>
    </location>
</feature>
<keyword evidence="3" id="KW-0597">Phosphoprotein</keyword>
<organism evidence="12 13">
    <name type="scientific">Corynebacterium incognita</name>
    <dbReference type="NCBI Taxonomy" id="2754725"/>
    <lineage>
        <taxon>Bacteria</taxon>
        <taxon>Bacillati</taxon>
        <taxon>Actinomycetota</taxon>
        <taxon>Actinomycetes</taxon>
        <taxon>Mycobacteriales</taxon>
        <taxon>Corynebacteriaceae</taxon>
        <taxon>Corynebacterium</taxon>
    </lineage>
</organism>
<evidence type="ECO:0000313" key="13">
    <source>
        <dbReference type="Proteomes" id="UP000515743"/>
    </source>
</evidence>
<feature type="domain" description="Signal transduction histidine kinase subgroup 3 dimerisation and phosphoacceptor" evidence="11">
    <location>
        <begin position="198"/>
        <end position="264"/>
    </location>
</feature>
<keyword evidence="5" id="KW-0547">Nucleotide-binding</keyword>
<dbReference type="Proteomes" id="UP000515743">
    <property type="component" value="Chromosome"/>
</dbReference>
<dbReference type="PANTHER" id="PTHR24421">
    <property type="entry name" value="NITRATE/NITRITE SENSOR PROTEIN NARX-RELATED"/>
    <property type="match status" value="1"/>
</dbReference>
<keyword evidence="4" id="KW-0808">Transferase</keyword>